<dbReference type="GO" id="GO:0009968">
    <property type="term" value="P:negative regulation of signal transduction"/>
    <property type="evidence" value="ECO:0007669"/>
    <property type="project" value="UniProtKB-KW"/>
</dbReference>
<evidence type="ECO:0000256" key="1">
    <source>
        <dbReference type="ARBA" id="ARBA00004906"/>
    </source>
</evidence>
<proteinExistence type="predicted"/>
<dbReference type="InterPro" id="IPR036036">
    <property type="entry name" value="SOCS_box-like_dom_sf"/>
</dbReference>
<dbReference type="Ensembl" id="ENSPKIT00000023489.1">
    <property type="protein sequence ID" value="ENSPKIP00000011544.1"/>
    <property type="gene ID" value="ENSPKIG00000018580.1"/>
</dbReference>
<dbReference type="PANTHER" id="PTHR10155:SF4">
    <property type="entry name" value="SUPPRESSOR OF CYTOKINE SIGNALING 1"/>
    <property type="match status" value="1"/>
</dbReference>
<dbReference type="GO" id="GO:0016567">
    <property type="term" value="P:protein ubiquitination"/>
    <property type="evidence" value="ECO:0007669"/>
    <property type="project" value="UniProtKB-UniPathway"/>
</dbReference>
<dbReference type="AlphaFoldDB" id="A0A3B3R041"/>
<keyword evidence="4" id="KW-0833">Ubl conjugation pathway</keyword>
<dbReference type="PANTHER" id="PTHR10155">
    <property type="entry name" value="PHOSPHATIDYLINOSITOL 3-KINASE REGULATORY SUBUNIT"/>
    <property type="match status" value="1"/>
</dbReference>
<evidence type="ECO:0000259" key="8">
    <source>
        <dbReference type="PROSITE" id="PS50225"/>
    </source>
</evidence>
<evidence type="ECO:0000256" key="2">
    <source>
        <dbReference type="ARBA" id="ARBA00022604"/>
    </source>
</evidence>
<organism evidence="9 10">
    <name type="scientific">Paramormyrops kingsleyae</name>
    <dbReference type="NCBI Taxonomy" id="1676925"/>
    <lineage>
        <taxon>Eukaryota</taxon>
        <taxon>Metazoa</taxon>
        <taxon>Chordata</taxon>
        <taxon>Craniata</taxon>
        <taxon>Vertebrata</taxon>
        <taxon>Euteleostomi</taxon>
        <taxon>Actinopterygii</taxon>
        <taxon>Neopterygii</taxon>
        <taxon>Teleostei</taxon>
        <taxon>Osteoglossocephala</taxon>
        <taxon>Osteoglossomorpha</taxon>
        <taxon>Osteoglossiformes</taxon>
        <taxon>Mormyridae</taxon>
        <taxon>Paramormyrops</taxon>
    </lineage>
</organism>
<dbReference type="InterPro" id="IPR001496">
    <property type="entry name" value="SOCS_box"/>
</dbReference>
<dbReference type="Gene3D" id="3.30.505.10">
    <property type="entry name" value="SH2 domain"/>
    <property type="match status" value="1"/>
</dbReference>
<keyword evidence="3" id="KW-0734">Signal transduction inhibitor</keyword>
<dbReference type="InterPro" id="IPR036860">
    <property type="entry name" value="SH2_dom_sf"/>
</dbReference>
<evidence type="ECO:0000259" key="7">
    <source>
        <dbReference type="PROSITE" id="PS50001"/>
    </source>
</evidence>
<keyword evidence="5 6" id="KW-0727">SH2 domain</keyword>
<dbReference type="Gene3D" id="1.10.750.20">
    <property type="entry name" value="SOCS box"/>
    <property type="match status" value="1"/>
</dbReference>
<dbReference type="Proteomes" id="UP000261540">
    <property type="component" value="Unplaced"/>
</dbReference>
<evidence type="ECO:0000256" key="4">
    <source>
        <dbReference type="ARBA" id="ARBA00022786"/>
    </source>
</evidence>
<dbReference type="GO" id="GO:0046935">
    <property type="term" value="F:1-phosphatidylinositol-3-kinase regulator activity"/>
    <property type="evidence" value="ECO:0007669"/>
    <property type="project" value="TreeGrafter"/>
</dbReference>
<dbReference type="GO" id="GO:0046854">
    <property type="term" value="P:phosphatidylinositol phosphate biosynthetic process"/>
    <property type="evidence" value="ECO:0007669"/>
    <property type="project" value="TreeGrafter"/>
</dbReference>
<keyword evidence="10" id="KW-1185">Reference proteome</keyword>
<dbReference type="SUPFAM" id="SSF158235">
    <property type="entry name" value="SOCS box-like"/>
    <property type="match status" value="1"/>
</dbReference>
<feature type="domain" description="SH2" evidence="7">
    <location>
        <begin position="90"/>
        <end position="165"/>
    </location>
</feature>
<dbReference type="PRINTS" id="PR00401">
    <property type="entry name" value="SH2DOMAIN"/>
</dbReference>
<evidence type="ECO:0000256" key="3">
    <source>
        <dbReference type="ARBA" id="ARBA00022700"/>
    </source>
</evidence>
<dbReference type="SMART" id="SM00253">
    <property type="entry name" value="SOCS"/>
    <property type="match status" value="1"/>
</dbReference>
<dbReference type="PROSITE" id="PS50225">
    <property type="entry name" value="SOCS"/>
    <property type="match status" value="1"/>
</dbReference>
<dbReference type="GO" id="GO:0005942">
    <property type="term" value="C:phosphatidylinositol 3-kinase complex"/>
    <property type="evidence" value="ECO:0007669"/>
    <property type="project" value="TreeGrafter"/>
</dbReference>
<reference evidence="9" key="1">
    <citation type="submission" date="2025-08" db="UniProtKB">
        <authorList>
            <consortium name="Ensembl"/>
        </authorList>
    </citation>
    <scope>IDENTIFICATION</scope>
</reference>
<dbReference type="UniPathway" id="UPA00143"/>
<dbReference type="PROSITE" id="PS50001">
    <property type="entry name" value="SH2"/>
    <property type="match status" value="1"/>
</dbReference>
<accession>A0A3B3R041</accession>
<dbReference type="SMART" id="SM00252">
    <property type="entry name" value="SH2"/>
    <property type="match status" value="1"/>
</dbReference>
<comment type="pathway">
    <text evidence="1">Protein modification; protein ubiquitination.</text>
</comment>
<keyword evidence="2" id="KW-0341">Growth regulation</keyword>
<dbReference type="GO" id="GO:0035556">
    <property type="term" value="P:intracellular signal transduction"/>
    <property type="evidence" value="ECO:0007669"/>
    <property type="project" value="InterPro"/>
</dbReference>
<protein>
    <submittedName>
        <fullName evidence="9">Suppressor of cytokine signaling 1a</fullName>
    </submittedName>
</protein>
<evidence type="ECO:0000313" key="10">
    <source>
        <dbReference type="Proteomes" id="UP000261540"/>
    </source>
</evidence>
<dbReference type="Pfam" id="PF00017">
    <property type="entry name" value="SH2"/>
    <property type="match status" value="1"/>
</dbReference>
<feature type="domain" description="SOCS box" evidence="8">
    <location>
        <begin position="170"/>
        <end position="219"/>
    </location>
</feature>
<dbReference type="STRING" id="1676925.ENSPKIP00000011544"/>
<reference evidence="9" key="2">
    <citation type="submission" date="2025-09" db="UniProtKB">
        <authorList>
            <consortium name="Ensembl"/>
        </authorList>
    </citation>
    <scope>IDENTIFICATION</scope>
</reference>
<dbReference type="GeneTree" id="ENSGT00940000161164"/>
<evidence type="ECO:0000256" key="6">
    <source>
        <dbReference type="PROSITE-ProRule" id="PRU00191"/>
    </source>
</evidence>
<name>A0A3B3R041_9TELE</name>
<sequence>PDPHERTDSRDWLVSAHVISGKGTSSVKLQASQPAGPCSIILVQQLADNIQPIRHRPDSRECKTHLRPFRSLNDFHIINMTTSKLEESGFYWGPITASQAQLQLKDLPVGTFLIRDSSQTDFFFTLSYKNSSGPVNIRISFQGSRFSLCGSKETFDSLFKLLEHYVNKKILTKPCRTVKVQSLQEFCRKRIIETWGAQKIESIPLADVFKDFLNSFPYPL</sequence>
<dbReference type="SUPFAM" id="SSF55550">
    <property type="entry name" value="SH2 domain"/>
    <property type="match status" value="1"/>
</dbReference>
<evidence type="ECO:0000256" key="5">
    <source>
        <dbReference type="ARBA" id="ARBA00022999"/>
    </source>
</evidence>
<evidence type="ECO:0000313" key="9">
    <source>
        <dbReference type="Ensembl" id="ENSPKIP00000011544.1"/>
    </source>
</evidence>
<dbReference type="InterPro" id="IPR000980">
    <property type="entry name" value="SH2"/>
</dbReference>